<protein>
    <submittedName>
        <fullName evidence="3">DUF480 domain-containing protein</fullName>
    </submittedName>
</protein>
<gene>
    <name evidence="3" type="ORF">HKD39_08825</name>
</gene>
<dbReference type="Proteomes" id="UP000562984">
    <property type="component" value="Unassembled WGS sequence"/>
</dbReference>
<comment type="similarity">
    <text evidence="1">Belongs to the UPF0502 family.</text>
</comment>
<sequence>MPSPTGSLPVLSPIDQRVLGSLLEKQVTVPASYPLSLNALRTACNQTSSREPVTGYAEAELVDALKDLKGRELVRTVWTGQGSRVIRYHQRLEEQLGLEPAERALITVLLLRGAQTAAELRTRTERLHPFADKQAVETALAALADAEQPLVRRLPPQRGHHRELRWIHLLGPVPGADGSADPDAGADAAGAADTELAVTPEDRDAAVLAGYNAVADAYADTFADELSGKDFDRWLLTRVATAAGADPVADVGTGPGQVAAWLAEAGADVTGFDLSPEMIAVARQRFPAARFEVGDLTRLLRPATASGWGAITAWYALVHLAGSELPGAIGALRRVLRPGGTLAVAVHVGGTVVHREEFLGRPVDLDVVMHQQTAVLAAFADAGLEQLEWYRRGPLPAERSSGVDTERLYVLGRAPS</sequence>
<accession>A0A849ABF5</accession>
<dbReference type="EMBL" id="JABEND010000004">
    <property type="protein sequence ID" value="NNG35810.1"/>
    <property type="molecule type" value="Genomic_DNA"/>
</dbReference>
<reference evidence="3 4" key="1">
    <citation type="submission" date="2020-05" db="EMBL/GenBank/DDBJ databases">
        <title>Nakamurella sp. DB0629 isolated from air conditioner.</title>
        <authorList>
            <person name="Kim D.H."/>
            <person name="Kim D.-U."/>
        </authorList>
    </citation>
    <scope>NUCLEOTIDE SEQUENCE [LARGE SCALE GENOMIC DNA]</scope>
    <source>
        <strain evidence="3 4">DB0629</strain>
    </source>
</reference>
<dbReference type="InterPro" id="IPR036388">
    <property type="entry name" value="WH-like_DNA-bd_sf"/>
</dbReference>
<dbReference type="Gene3D" id="3.40.50.150">
    <property type="entry name" value="Vaccinia Virus protein VP39"/>
    <property type="match status" value="1"/>
</dbReference>
<feature type="domain" description="Methyltransferase" evidence="2">
    <location>
        <begin position="248"/>
        <end position="340"/>
    </location>
</feature>
<proteinExistence type="inferred from homology"/>
<dbReference type="Pfam" id="PF13649">
    <property type="entry name" value="Methyltransf_25"/>
    <property type="match status" value="1"/>
</dbReference>
<organism evidence="3 4">
    <name type="scientific">Nakamurella aerolata</name>
    <dbReference type="NCBI Taxonomy" id="1656892"/>
    <lineage>
        <taxon>Bacteria</taxon>
        <taxon>Bacillati</taxon>
        <taxon>Actinomycetota</taxon>
        <taxon>Actinomycetes</taxon>
        <taxon>Nakamurellales</taxon>
        <taxon>Nakamurellaceae</taxon>
        <taxon>Nakamurella</taxon>
    </lineage>
</organism>
<dbReference type="InterPro" id="IPR041698">
    <property type="entry name" value="Methyltransf_25"/>
</dbReference>
<dbReference type="AlphaFoldDB" id="A0A849ABF5"/>
<comment type="caution">
    <text evidence="3">The sequence shown here is derived from an EMBL/GenBank/DDBJ whole genome shotgun (WGS) entry which is preliminary data.</text>
</comment>
<dbReference type="HAMAP" id="MF_01584">
    <property type="entry name" value="UPF0502"/>
    <property type="match status" value="1"/>
</dbReference>
<dbReference type="InterPro" id="IPR029063">
    <property type="entry name" value="SAM-dependent_MTases_sf"/>
</dbReference>
<evidence type="ECO:0000256" key="1">
    <source>
        <dbReference type="HAMAP-Rule" id="MF_01584"/>
    </source>
</evidence>
<evidence type="ECO:0000259" key="2">
    <source>
        <dbReference type="Pfam" id="PF13649"/>
    </source>
</evidence>
<dbReference type="PANTHER" id="PTHR38768">
    <property type="entry name" value="UPF0502 PROTEIN YCEH"/>
    <property type="match status" value="1"/>
</dbReference>
<dbReference type="CDD" id="cd02440">
    <property type="entry name" value="AdoMet_MTases"/>
    <property type="match status" value="1"/>
</dbReference>
<dbReference type="SUPFAM" id="SSF46785">
    <property type="entry name" value="Winged helix' DNA-binding domain"/>
    <property type="match status" value="2"/>
</dbReference>
<dbReference type="InterPro" id="IPR007432">
    <property type="entry name" value="DUF480"/>
</dbReference>
<keyword evidence="4" id="KW-1185">Reference proteome</keyword>
<dbReference type="SUPFAM" id="SSF53335">
    <property type="entry name" value="S-adenosyl-L-methionine-dependent methyltransferases"/>
    <property type="match status" value="1"/>
</dbReference>
<dbReference type="InterPro" id="IPR036390">
    <property type="entry name" value="WH_DNA-bd_sf"/>
</dbReference>
<evidence type="ECO:0000313" key="4">
    <source>
        <dbReference type="Proteomes" id="UP000562984"/>
    </source>
</evidence>
<dbReference type="Pfam" id="PF04337">
    <property type="entry name" value="DUF480"/>
    <property type="match status" value="1"/>
</dbReference>
<dbReference type="RefSeq" id="WP_171199509.1">
    <property type="nucleotide sequence ID" value="NZ_JABEND010000004.1"/>
</dbReference>
<dbReference type="PANTHER" id="PTHR38768:SF1">
    <property type="entry name" value="UPF0502 PROTEIN YCEH"/>
    <property type="match status" value="1"/>
</dbReference>
<name>A0A849ABF5_9ACTN</name>
<dbReference type="Gene3D" id="1.10.10.10">
    <property type="entry name" value="Winged helix-like DNA-binding domain superfamily/Winged helix DNA-binding domain"/>
    <property type="match status" value="2"/>
</dbReference>
<evidence type="ECO:0000313" key="3">
    <source>
        <dbReference type="EMBL" id="NNG35810.1"/>
    </source>
</evidence>